<evidence type="ECO:0000313" key="6">
    <source>
        <dbReference type="EMBL" id="MSS46350.1"/>
    </source>
</evidence>
<name>A0A7K0J8T7_9ACTN</name>
<dbReference type="InterPro" id="IPR020843">
    <property type="entry name" value="ER"/>
</dbReference>
<evidence type="ECO:0000256" key="2">
    <source>
        <dbReference type="ARBA" id="ARBA00022723"/>
    </source>
</evidence>
<gene>
    <name evidence="6" type="ORF">FYJ43_10030</name>
</gene>
<keyword evidence="4" id="KW-0560">Oxidoreductase</keyword>
<dbReference type="Proteomes" id="UP000466104">
    <property type="component" value="Unassembled WGS sequence"/>
</dbReference>
<proteinExistence type="predicted"/>
<dbReference type="SUPFAM" id="SSF50129">
    <property type="entry name" value="GroES-like"/>
    <property type="match status" value="1"/>
</dbReference>
<sequence length="341" mass="36529">MLALSLGDDARSLHLVTVQAPEATRPDDVIVRILQSGICGTDRSVLVGKFDARPGVIMGHEAVGIVEGTGDWVTNVKPGDRVVVNPTLFCGECLECRKGRFNHCVNKANNEIGIDRDGTFCEQIVLPAQFVVPVPDEISTDRATLIEPFCCALSNVTAAGVQPGSRVIILGGGPVGALASIAAALSGGQVTLVEASPHRRVLLQGVFDHPDMPTVSILEANRPPESQPRADVVIDTVGNLLETAVSLLAPKGTAVVMGYNSSAEARLLPIDILFGEYRIIGAGDYNYPMFQRAFDTGIRIPLERIITHKFGLSEYKQAFGFLSVNQENAYDALKVVLESRL</sequence>
<dbReference type="PANTHER" id="PTHR43401">
    <property type="entry name" value="L-THREONINE 3-DEHYDROGENASE"/>
    <property type="match status" value="1"/>
</dbReference>
<dbReference type="InterPro" id="IPR036291">
    <property type="entry name" value="NAD(P)-bd_dom_sf"/>
</dbReference>
<dbReference type="GO" id="GO:0016491">
    <property type="term" value="F:oxidoreductase activity"/>
    <property type="evidence" value="ECO:0007669"/>
    <property type="project" value="UniProtKB-KW"/>
</dbReference>
<dbReference type="PANTHER" id="PTHR43401:SF2">
    <property type="entry name" value="L-THREONINE 3-DEHYDROGENASE"/>
    <property type="match status" value="1"/>
</dbReference>
<dbReference type="InterPro" id="IPR013154">
    <property type="entry name" value="ADH-like_N"/>
</dbReference>
<evidence type="ECO:0000256" key="4">
    <source>
        <dbReference type="ARBA" id="ARBA00023002"/>
    </source>
</evidence>
<dbReference type="GO" id="GO:0008270">
    <property type="term" value="F:zinc ion binding"/>
    <property type="evidence" value="ECO:0007669"/>
    <property type="project" value="InterPro"/>
</dbReference>
<evidence type="ECO:0000256" key="1">
    <source>
        <dbReference type="ARBA" id="ARBA00001947"/>
    </source>
</evidence>
<dbReference type="Gene3D" id="3.40.50.720">
    <property type="entry name" value="NAD(P)-binding Rossmann-like Domain"/>
    <property type="match status" value="1"/>
</dbReference>
<keyword evidence="3" id="KW-0862">Zinc</keyword>
<dbReference type="EMBL" id="VUMG01000003">
    <property type="protein sequence ID" value="MSS46350.1"/>
    <property type="molecule type" value="Genomic_DNA"/>
</dbReference>
<accession>A0A7K0J8T7</accession>
<comment type="caution">
    <text evidence="6">The sequence shown here is derived from an EMBL/GenBank/DDBJ whole genome shotgun (WGS) entry which is preliminary data.</text>
</comment>
<dbReference type="Pfam" id="PF08240">
    <property type="entry name" value="ADH_N"/>
    <property type="match status" value="1"/>
</dbReference>
<keyword evidence="2" id="KW-0479">Metal-binding</keyword>
<dbReference type="RefSeq" id="WP_154564278.1">
    <property type="nucleotide sequence ID" value="NZ_VUMG01000003.1"/>
</dbReference>
<protein>
    <submittedName>
        <fullName evidence="6">Alcohol dehydrogenase catalytic domain-containing protein</fullName>
    </submittedName>
</protein>
<dbReference type="SMART" id="SM00829">
    <property type="entry name" value="PKS_ER"/>
    <property type="match status" value="1"/>
</dbReference>
<dbReference type="PROSITE" id="PS00059">
    <property type="entry name" value="ADH_ZINC"/>
    <property type="match status" value="1"/>
</dbReference>
<dbReference type="Gene3D" id="3.90.180.10">
    <property type="entry name" value="Medium-chain alcohol dehydrogenases, catalytic domain"/>
    <property type="match status" value="1"/>
</dbReference>
<evidence type="ECO:0000313" key="7">
    <source>
        <dbReference type="Proteomes" id="UP000466104"/>
    </source>
</evidence>
<dbReference type="SUPFAM" id="SSF51735">
    <property type="entry name" value="NAD(P)-binding Rossmann-fold domains"/>
    <property type="match status" value="1"/>
</dbReference>
<reference evidence="6 7" key="1">
    <citation type="submission" date="2019-08" db="EMBL/GenBank/DDBJ databases">
        <title>In-depth cultivation of the pig gut microbiome towards novel bacterial diversity and tailored functional studies.</title>
        <authorList>
            <person name="Wylensek D."/>
            <person name="Hitch T.C.A."/>
            <person name="Clavel T."/>
        </authorList>
    </citation>
    <scope>NUCLEOTIDE SEQUENCE [LARGE SCALE GENOMIC DNA]</scope>
    <source>
        <strain evidence="6 7">WCA-380-WT-3A</strain>
    </source>
</reference>
<dbReference type="InterPro" id="IPR050129">
    <property type="entry name" value="Zn_alcohol_dh"/>
</dbReference>
<organism evidence="6 7">
    <name type="scientific">Cutibacterium porci</name>
    <dbReference type="NCBI Taxonomy" id="2605781"/>
    <lineage>
        <taxon>Bacteria</taxon>
        <taxon>Bacillati</taxon>
        <taxon>Actinomycetota</taxon>
        <taxon>Actinomycetes</taxon>
        <taxon>Propionibacteriales</taxon>
        <taxon>Propionibacteriaceae</taxon>
        <taxon>Cutibacterium</taxon>
    </lineage>
</organism>
<dbReference type="InterPro" id="IPR002328">
    <property type="entry name" value="ADH_Zn_CS"/>
</dbReference>
<feature type="domain" description="Enoyl reductase (ER)" evidence="5">
    <location>
        <begin position="8"/>
        <end position="337"/>
    </location>
</feature>
<keyword evidence="7" id="KW-1185">Reference proteome</keyword>
<dbReference type="InterPro" id="IPR011032">
    <property type="entry name" value="GroES-like_sf"/>
</dbReference>
<evidence type="ECO:0000259" key="5">
    <source>
        <dbReference type="SMART" id="SM00829"/>
    </source>
</evidence>
<evidence type="ECO:0000256" key="3">
    <source>
        <dbReference type="ARBA" id="ARBA00022833"/>
    </source>
</evidence>
<comment type="cofactor">
    <cofactor evidence="1">
        <name>Zn(2+)</name>
        <dbReference type="ChEBI" id="CHEBI:29105"/>
    </cofactor>
</comment>
<dbReference type="AlphaFoldDB" id="A0A7K0J8T7"/>